<dbReference type="KEGG" id="boz:DBV39_07600"/>
<evidence type="ECO:0000313" key="6">
    <source>
        <dbReference type="EMBL" id="AWB33595.1"/>
    </source>
</evidence>
<organism evidence="6 8">
    <name type="scientific">Orrella marina</name>
    <dbReference type="NCBI Taxonomy" id="2163011"/>
    <lineage>
        <taxon>Bacteria</taxon>
        <taxon>Pseudomonadati</taxon>
        <taxon>Pseudomonadota</taxon>
        <taxon>Betaproteobacteria</taxon>
        <taxon>Burkholderiales</taxon>
        <taxon>Alcaligenaceae</taxon>
        <taxon>Orrella</taxon>
    </lineage>
</organism>
<gene>
    <name evidence="6" type="ORF">DBV39_07600</name>
    <name evidence="7" type="ORF">DBV39_10310</name>
</gene>
<sequence>MITDTTALEHLDEQALRRLAQELMSTVGAQSQVLAEHERVLRERDQLINEKDLKIARLTQEIAVYRRWRFDKRSEAFKGAQRSLFDEDIDADLAAMQAELAALLPKNDKPAAPKDKPRRNTFPPELPRTEFHHEPETTTCGCGCALKRIGEDVSEKLDYTPGVFTVERHIRGKWACAACQTLTQAPVPPHIIDKGIPTPGLLAHVMVAKYQDHLPLYRQERIFGRAGLEIPRSTLSQWVGVCGVRLQPLVDALRQCMLKLPVLHADETHVPMLKPGSGKTHRSFIWTYVSGRFEQLKAVIYEFHDNRGKVNPESFLAGWKGQLVCDAYGGYHGLMAEGVTHIGCMAHARRYFFDLHKATGSDVADQALVIIRELYNIERDCKDLDTQARWRIRQTRSKPIMERYRAWLVSQRLLATDGTQLAKAIDYSLKHWPALVRYLEDGQLPIDNNSAESEIRPVAVGRSNWQFAGSLRAGKRAAAVMSLIQSARLNGHDPYVYLKDIFTRLPTHPNSRIEELLPHNWTAPTV</sequence>
<feature type="domain" description="Transposase IS66 C-terminal" evidence="5">
    <location>
        <begin position="482"/>
        <end position="519"/>
    </location>
</feature>
<feature type="domain" description="Transposase IS66 central" evidence="2">
    <location>
        <begin position="194"/>
        <end position="475"/>
    </location>
</feature>
<dbReference type="PANTHER" id="PTHR33678:SF1">
    <property type="entry name" value="BLL1576 PROTEIN"/>
    <property type="match status" value="1"/>
</dbReference>
<dbReference type="InterPro" id="IPR004291">
    <property type="entry name" value="Transposase_IS66_central"/>
</dbReference>
<feature type="domain" description="Transposase TnpC homeodomain" evidence="4">
    <location>
        <begin position="57"/>
        <end position="130"/>
    </location>
</feature>
<evidence type="ECO:0000259" key="2">
    <source>
        <dbReference type="Pfam" id="PF03050"/>
    </source>
</evidence>
<reference evidence="6 8" key="1">
    <citation type="submission" date="2018-04" db="EMBL/GenBank/DDBJ databases">
        <title>Bordetella sp. HZ20 isolated from seawater.</title>
        <authorList>
            <person name="Sun C."/>
        </authorList>
    </citation>
    <scope>NUCLEOTIDE SEQUENCE [LARGE SCALE GENOMIC DNA]</scope>
    <source>
        <strain evidence="6 8">HZ20</strain>
    </source>
</reference>
<keyword evidence="8" id="KW-1185">Reference proteome</keyword>
<dbReference type="InterPro" id="IPR024463">
    <property type="entry name" value="Transposase_TnpC_homeodom"/>
</dbReference>
<evidence type="ECO:0000313" key="7">
    <source>
        <dbReference type="EMBL" id="AWB34042.1"/>
    </source>
</evidence>
<accession>A0A2R4XIG6</accession>
<dbReference type="Pfam" id="PF13007">
    <property type="entry name" value="LZ_Tnp_IS66"/>
    <property type="match status" value="1"/>
</dbReference>
<dbReference type="Pfam" id="PF13817">
    <property type="entry name" value="DDE_Tnp_IS66_C"/>
    <property type="match status" value="1"/>
</dbReference>
<dbReference type="NCBIfam" id="NF033517">
    <property type="entry name" value="transpos_IS66"/>
    <property type="match status" value="1"/>
</dbReference>
<dbReference type="AlphaFoldDB" id="A0A2R4XIG6"/>
<dbReference type="KEGG" id="boz:DBV39_10310"/>
<proteinExistence type="predicted"/>
<evidence type="ECO:0000259" key="5">
    <source>
        <dbReference type="Pfam" id="PF13817"/>
    </source>
</evidence>
<evidence type="ECO:0000259" key="4">
    <source>
        <dbReference type="Pfam" id="PF13007"/>
    </source>
</evidence>
<name>A0A2R4XIG6_9BURK</name>
<feature type="domain" description="Transposase IS66 zinc-finger binding" evidence="3">
    <location>
        <begin position="138"/>
        <end position="179"/>
    </location>
</feature>
<dbReference type="OrthoDB" id="9794514at2"/>
<evidence type="ECO:0000313" key="8">
    <source>
        <dbReference type="Proteomes" id="UP000244571"/>
    </source>
</evidence>
<dbReference type="Proteomes" id="UP000244571">
    <property type="component" value="Chromosome"/>
</dbReference>
<dbReference type="EMBL" id="CP028901">
    <property type="protein sequence ID" value="AWB34042.1"/>
    <property type="molecule type" value="Genomic_DNA"/>
</dbReference>
<feature type="region of interest" description="Disordered" evidence="1">
    <location>
        <begin position="104"/>
        <end position="132"/>
    </location>
</feature>
<evidence type="ECO:0000256" key="1">
    <source>
        <dbReference type="SAM" id="MobiDB-lite"/>
    </source>
</evidence>
<dbReference type="InterPro" id="IPR052344">
    <property type="entry name" value="Transposase-related"/>
</dbReference>
<dbReference type="InterPro" id="IPR039552">
    <property type="entry name" value="IS66_C"/>
</dbReference>
<dbReference type="Pfam" id="PF13005">
    <property type="entry name" value="zf-IS66"/>
    <property type="match status" value="1"/>
</dbReference>
<dbReference type="PANTHER" id="PTHR33678">
    <property type="entry name" value="BLL1576 PROTEIN"/>
    <property type="match status" value="1"/>
</dbReference>
<dbReference type="Pfam" id="PF03050">
    <property type="entry name" value="DDE_Tnp_IS66"/>
    <property type="match status" value="1"/>
</dbReference>
<protein>
    <submittedName>
        <fullName evidence="6">IS66 family transposase</fullName>
    </submittedName>
</protein>
<feature type="compositionally biased region" description="Basic and acidic residues" evidence="1">
    <location>
        <begin position="106"/>
        <end position="115"/>
    </location>
</feature>
<dbReference type="InterPro" id="IPR024474">
    <property type="entry name" value="Znf_dom_IS66"/>
</dbReference>
<evidence type="ECO:0000259" key="3">
    <source>
        <dbReference type="Pfam" id="PF13005"/>
    </source>
</evidence>
<dbReference type="EMBL" id="CP028901">
    <property type="protein sequence ID" value="AWB33595.1"/>
    <property type="molecule type" value="Genomic_DNA"/>
</dbReference>